<dbReference type="PANTHER" id="PTHR22916">
    <property type="entry name" value="GLYCOSYLTRANSFERASE"/>
    <property type="match status" value="1"/>
</dbReference>
<evidence type="ECO:0000313" key="2">
    <source>
        <dbReference type="EMBL" id="AKF25267.1"/>
    </source>
</evidence>
<dbReference type="KEGG" id="slh:YH65_07590"/>
<feature type="domain" description="Glycosyltransferase 2-like" evidence="1">
    <location>
        <begin position="8"/>
        <end position="150"/>
    </location>
</feature>
<dbReference type="EMBL" id="CP011308">
    <property type="protein sequence ID" value="AKF25267.1"/>
    <property type="molecule type" value="Genomic_DNA"/>
</dbReference>
<keyword evidence="3" id="KW-1185">Reference proteome</keyword>
<dbReference type="Gene3D" id="3.90.550.10">
    <property type="entry name" value="Spore Coat Polysaccharide Biosynthesis Protein SpsA, Chain A"/>
    <property type="match status" value="1"/>
</dbReference>
<evidence type="ECO:0000259" key="1">
    <source>
        <dbReference type="Pfam" id="PF00535"/>
    </source>
</evidence>
<protein>
    <recommendedName>
        <fullName evidence="1">Glycosyltransferase 2-like domain-containing protein</fullName>
    </recommendedName>
</protein>
<proteinExistence type="predicted"/>
<dbReference type="OrthoDB" id="5372349at2"/>
<dbReference type="Proteomes" id="UP000034444">
    <property type="component" value="Chromosome"/>
</dbReference>
<dbReference type="Pfam" id="PF00535">
    <property type="entry name" value="Glycos_transf_2"/>
    <property type="match status" value="1"/>
</dbReference>
<dbReference type="PANTHER" id="PTHR22916:SF3">
    <property type="entry name" value="UDP-GLCNAC:BETAGAL BETA-1,3-N-ACETYLGLUCOSAMINYLTRANSFERASE-LIKE PROTEIN 1"/>
    <property type="match status" value="1"/>
</dbReference>
<reference evidence="2 3" key="1">
    <citation type="submission" date="2015-04" db="EMBL/GenBank/DDBJ databases">
        <title>Complete genome sequence of Sulfurovum lithotrophicum ATCC BAA-797T.</title>
        <authorList>
            <person name="Ahn J."/>
            <person name="Park G."/>
            <person name="Jeon W."/>
            <person name="Jang Y."/>
            <person name="Jang M."/>
            <person name="Lee H."/>
            <person name="Lee H."/>
        </authorList>
    </citation>
    <scope>NUCLEOTIDE SEQUENCE [LARGE SCALE GENOMIC DNA]</scope>
    <source>
        <strain evidence="3">ATCC BAA-797 / 42BKT</strain>
    </source>
</reference>
<organism evidence="2 3">
    <name type="scientific">Sulfurovum lithotrophicum</name>
    <dbReference type="NCBI Taxonomy" id="206403"/>
    <lineage>
        <taxon>Bacteria</taxon>
        <taxon>Pseudomonadati</taxon>
        <taxon>Campylobacterota</taxon>
        <taxon>Epsilonproteobacteria</taxon>
        <taxon>Campylobacterales</taxon>
        <taxon>Sulfurovaceae</taxon>
        <taxon>Sulfurovum</taxon>
    </lineage>
</organism>
<dbReference type="RefSeq" id="WP_046551345.1">
    <property type="nucleotide sequence ID" value="NZ_CP011308.1"/>
</dbReference>
<sequence length="332" mass="39609">MHNTPFLSVIIPTFTIEKHIEQCLDSVVHQTFHNMEIIIIDDASRDSTPEIIRKYAKRDSRIKPIFHEKNIGPGATRNEGLNLATGRYVTLMDHDDWQDLTKYEKMVQKAQTSNADIVFCNAVEYNETTHETFTLYDPPSMLWRPKPMNFDSLEEKLHSYGQFIPPWTKIVKRDMVKHYDIRFSEREYNKFDDVLFHYLSLLFAKRIEYIDEALYTHRFFPESISAQAETNTDVYFDSFKTWDDLADNCRKNAIEPETVFIYYVKELSSPMYVVENSKMYAKMAQNIIANMKLKKTDFPKKYRKYYHRIMNYSSLKKAHISLRRFRKRIFSQ</sequence>
<reference evidence="3" key="2">
    <citation type="journal article" date="2017" name="Stand. Genomic Sci.">
        <title>Complete genome sequence of the sulfur-oxidizing chemolithoautotrophic Sulfurovum lithotrophicum 42BKTT.</title>
        <authorList>
            <person name="Jeon W."/>
            <person name="Priscilla L."/>
            <person name="Park G."/>
            <person name="Lee H."/>
            <person name="Lee N."/>
            <person name="Lee D."/>
            <person name="Kwon H."/>
            <person name="Ahn I."/>
            <person name="Lee C."/>
            <person name="Lee H."/>
            <person name="Ahn J."/>
        </authorList>
    </citation>
    <scope>NUCLEOTIDE SEQUENCE [LARGE SCALE GENOMIC DNA]</scope>
    <source>
        <strain evidence="3">ATCC BAA-797 / 42BKT</strain>
    </source>
</reference>
<dbReference type="AlphaFoldDB" id="A0A7U4RQZ9"/>
<gene>
    <name evidence="2" type="ORF">YH65_07590</name>
</gene>
<dbReference type="InterPro" id="IPR029044">
    <property type="entry name" value="Nucleotide-diphossugar_trans"/>
</dbReference>
<accession>A0A7U4RQZ9</accession>
<dbReference type="CDD" id="cd00761">
    <property type="entry name" value="Glyco_tranf_GTA_type"/>
    <property type="match status" value="1"/>
</dbReference>
<dbReference type="InterPro" id="IPR001173">
    <property type="entry name" value="Glyco_trans_2-like"/>
</dbReference>
<name>A0A7U4RQZ9_9BACT</name>
<dbReference type="SUPFAM" id="SSF53448">
    <property type="entry name" value="Nucleotide-diphospho-sugar transferases"/>
    <property type="match status" value="1"/>
</dbReference>
<evidence type="ECO:0000313" key="3">
    <source>
        <dbReference type="Proteomes" id="UP000034444"/>
    </source>
</evidence>
<dbReference type="GO" id="GO:0016758">
    <property type="term" value="F:hexosyltransferase activity"/>
    <property type="evidence" value="ECO:0007669"/>
    <property type="project" value="UniProtKB-ARBA"/>
</dbReference>